<sequence>MYILVEFNIVKCLINRDKAASSASGKISERLDGLDFANLFAFGIAKPPPYWLLLKCPNSTEESEKPFSCDVCNKGFSQKGDLNKHHLTHRNERPYSCDVCGTKYSQKVNLKRHYRIYTNEKPFSCEVCDGKITVHSVEGTHNTFILEKVAKEVSNPLNDIFSH</sequence>
<protein>
    <submittedName>
        <fullName evidence="9">B lymphocyte-induced maturation protein 1</fullName>
    </submittedName>
</protein>
<reference evidence="9 10" key="1">
    <citation type="journal article" date="2019" name="Sci. Rep.">
        <title>Orb-weaving spider Araneus ventricosus genome elucidates the spidroin gene catalogue.</title>
        <authorList>
            <person name="Kono N."/>
            <person name="Nakamura H."/>
            <person name="Ohtoshi R."/>
            <person name="Moran D.A.P."/>
            <person name="Shinohara A."/>
            <person name="Yoshida Y."/>
            <person name="Fujiwara M."/>
            <person name="Mori M."/>
            <person name="Tomita M."/>
            <person name="Arakawa K."/>
        </authorList>
    </citation>
    <scope>NUCLEOTIDE SEQUENCE [LARGE SCALE GENOMIC DNA]</scope>
</reference>
<dbReference type="PROSITE" id="PS50157">
    <property type="entry name" value="ZINC_FINGER_C2H2_2"/>
    <property type="match status" value="2"/>
</dbReference>
<evidence type="ECO:0000256" key="4">
    <source>
        <dbReference type="ARBA" id="ARBA00022771"/>
    </source>
</evidence>
<evidence type="ECO:0000256" key="5">
    <source>
        <dbReference type="ARBA" id="ARBA00022833"/>
    </source>
</evidence>
<comment type="subcellular location">
    <subcellularLocation>
        <location evidence="1">Nucleus</location>
    </subcellularLocation>
</comment>
<dbReference type="InterPro" id="IPR050331">
    <property type="entry name" value="Zinc_finger"/>
</dbReference>
<dbReference type="EMBL" id="BGPR01018289">
    <property type="protein sequence ID" value="GBN78739.1"/>
    <property type="molecule type" value="Genomic_DNA"/>
</dbReference>
<proteinExistence type="predicted"/>
<feature type="domain" description="C2H2-type" evidence="8">
    <location>
        <begin position="95"/>
        <end position="122"/>
    </location>
</feature>
<dbReference type="InterPro" id="IPR036236">
    <property type="entry name" value="Znf_C2H2_sf"/>
</dbReference>
<keyword evidence="4 7" id="KW-0863">Zinc-finger</keyword>
<dbReference type="AlphaFoldDB" id="A0A4Y2RTY6"/>
<name>A0A4Y2RTY6_ARAVE</name>
<dbReference type="GO" id="GO:0005634">
    <property type="term" value="C:nucleus"/>
    <property type="evidence" value="ECO:0007669"/>
    <property type="project" value="UniProtKB-SubCell"/>
</dbReference>
<dbReference type="SUPFAM" id="SSF57667">
    <property type="entry name" value="beta-beta-alpha zinc fingers"/>
    <property type="match status" value="1"/>
</dbReference>
<dbReference type="FunFam" id="3.30.160.60:FF:000744">
    <property type="entry name" value="zinc finger E-box-binding homeobox 1"/>
    <property type="match status" value="1"/>
</dbReference>
<dbReference type="Gene3D" id="3.30.160.60">
    <property type="entry name" value="Classic Zinc Finger"/>
    <property type="match status" value="2"/>
</dbReference>
<evidence type="ECO:0000313" key="10">
    <source>
        <dbReference type="Proteomes" id="UP000499080"/>
    </source>
</evidence>
<evidence type="ECO:0000256" key="2">
    <source>
        <dbReference type="ARBA" id="ARBA00022723"/>
    </source>
</evidence>
<keyword evidence="2" id="KW-0479">Metal-binding</keyword>
<dbReference type="FunFam" id="3.30.160.60:FF:000446">
    <property type="entry name" value="Zinc finger protein"/>
    <property type="match status" value="1"/>
</dbReference>
<comment type="caution">
    <text evidence="9">The sequence shown here is derived from an EMBL/GenBank/DDBJ whole genome shotgun (WGS) entry which is preliminary data.</text>
</comment>
<dbReference type="PROSITE" id="PS00028">
    <property type="entry name" value="ZINC_FINGER_C2H2_1"/>
    <property type="match status" value="1"/>
</dbReference>
<feature type="domain" description="C2H2-type" evidence="8">
    <location>
        <begin position="67"/>
        <end position="94"/>
    </location>
</feature>
<evidence type="ECO:0000256" key="3">
    <source>
        <dbReference type="ARBA" id="ARBA00022737"/>
    </source>
</evidence>
<dbReference type="GO" id="GO:0010468">
    <property type="term" value="P:regulation of gene expression"/>
    <property type="evidence" value="ECO:0007669"/>
    <property type="project" value="TreeGrafter"/>
</dbReference>
<keyword evidence="5" id="KW-0862">Zinc</keyword>
<dbReference type="OrthoDB" id="9411774at2759"/>
<accession>A0A4Y2RTY6</accession>
<keyword evidence="6" id="KW-0539">Nucleus</keyword>
<dbReference type="SMART" id="SM00355">
    <property type="entry name" value="ZnF_C2H2"/>
    <property type="match status" value="2"/>
</dbReference>
<dbReference type="GO" id="GO:0008270">
    <property type="term" value="F:zinc ion binding"/>
    <property type="evidence" value="ECO:0007669"/>
    <property type="project" value="UniProtKB-KW"/>
</dbReference>
<dbReference type="PANTHER" id="PTHR16515">
    <property type="entry name" value="PR DOMAIN ZINC FINGER PROTEIN"/>
    <property type="match status" value="1"/>
</dbReference>
<evidence type="ECO:0000313" key="9">
    <source>
        <dbReference type="EMBL" id="GBN78739.1"/>
    </source>
</evidence>
<organism evidence="9 10">
    <name type="scientific">Araneus ventricosus</name>
    <name type="common">Orbweaver spider</name>
    <name type="synonym">Epeira ventricosa</name>
    <dbReference type="NCBI Taxonomy" id="182803"/>
    <lineage>
        <taxon>Eukaryota</taxon>
        <taxon>Metazoa</taxon>
        <taxon>Ecdysozoa</taxon>
        <taxon>Arthropoda</taxon>
        <taxon>Chelicerata</taxon>
        <taxon>Arachnida</taxon>
        <taxon>Araneae</taxon>
        <taxon>Araneomorphae</taxon>
        <taxon>Entelegynae</taxon>
        <taxon>Araneoidea</taxon>
        <taxon>Araneidae</taxon>
        <taxon>Araneus</taxon>
    </lineage>
</organism>
<keyword evidence="3" id="KW-0677">Repeat</keyword>
<evidence type="ECO:0000256" key="7">
    <source>
        <dbReference type="PROSITE-ProRule" id="PRU00042"/>
    </source>
</evidence>
<dbReference type="Pfam" id="PF00096">
    <property type="entry name" value="zf-C2H2"/>
    <property type="match status" value="2"/>
</dbReference>
<evidence type="ECO:0000256" key="6">
    <source>
        <dbReference type="ARBA" id="ARBA00023242"/>
    </source>
</evidence>
<evidence type="ECO:0000256" key="1">
    <source>
        <dbReference type="ARBA" id="ARBA00004123"/>
    </source>
</evidence>
<dbReference type="PANTHER" id="PTHR16515:SF49">
    <property type="entry name" value="GASTRULA ZINC FINGER PROTEIN XLCGF49.1-LIKE-RELATED"/>
    <property type="match status" value="1"/>
</dbReference>
<evidence type="ECO:0000259" key="8">
    <source>
        <dbReference type="PROSITE" id="PS50157"/>
    </source>
</evidence>
<dbReference type="InterPro" id="IPR013087">
    <property type="entry name" value="Znf_C2H2_type"/>
</dbReference>
<gene>
    <name evidence="9" type="primary">blmp-1_0</name>
    <name evidence="9" type="ORF">AVEN_256772_1</name>
</gene>
<dbReference type="Proteomes" id="UP000499080">
    <property type="component" value="Unassembled WGS sequence"/>
</dbReference>
<keyword evidence="10" id="KW-1185">Reference proteome</keyword>